<organism evidence="2 3">
    <name type="scientific">Abeliophyllum distichum</name>
    <dbReference type="NCBI Taxonomy" id="126358"/>
    <lineage>
        <taxon>Eukaryota</taxon>
        <taxon>Viridiplantae</taxon>
        <taxon>Streptophyta</taxon>
        <taxon>Embryophyta</taxon>
        <taxon>Tracheophyta</taxon>
        <taxon>Spermatophyta</taxon>
        <taxon>Magnoliopsida</taxon>
        <taxon>eudicotyledons</taxon>
        <taxon>Gunneridae</taxon>
        <taxon>Pentapetalae</taxon>
        <taxon>asterids</taxon>
        <taxon>lamiids</taxon>
        <taxon>Lamiales</taxon>
        <taxon>Oleaceae</taxon>
        <taxon>Forsythieae</taxon>
        <taxon>Abeliophyllum</taxon>
    </lineage>
</organism>
<name>A0ABD1UPG0_9LAMI</name>
<protein>
    <submittedName>
        <fullName evidence="2">Uncharacterized protein</fullName>
    </submittedName>
</protein>
<comment type="caution">
    <text evidence="2">The sequence shown here is derived from an EMBL/GenBank/DDBJ whole genome shotgun (WGS) entry which is preliminary data.</text>
</comment>
<evidence type="ECO:0000313" key="3">
    <source>
        <dbReference type="Proteomes" id="UP001604336"/>
    </source>
</evidence>
<sequence length="489" mass="54918">MFANFGSGDPLGAVVVMGSRKISPELVEVLPLRGIDTCTREEIQIARFPLDPFYRRILRAYELAPTQVATNGWSQMAGSLYLWFRHSIGFEMPLHVFQKVYLPKKLPKKKDRKEKVDWYYFRPWRVHKPFVLDCPWSIKLWKEMWFWEVAREKAKRLVPRTGGEDEDDEETVPLVKKLKVGDHPKLMLSRLVRGGRTAGEGDKQKRKEIPSDDAAGAINGEEGVAVTTEPLQRTLSITPTRVIVLGDFPSESRRWGKGKEKGRKAFVAGGDIEDLLEASIACSIRAASASMKSLNALKKYKKKMTGEAAKAEEFRATMEGLVATTESAKAAYQKMSEDLAEAKGHIATLTKRLDDTLAPQAIAYIVLEKVNEEKKALQLSSQNEVSALRTDLEAFAKARLDDEEAYVNILSEKRVLKENLVGAEAEFIANFHKTEAYASFSAYFTSIGQQEVITVLHSEFPDLDISILDDKFPAIELGDDVEAFNPPDE</sequence>
<gene>
    <name evidence="2" type="ORF">Adt_11392</name>
</gene>
<feature type="region of interest" description="Disordered" evidence="1">
    <location>
        <begin position="196"/>
        <end position="216"/>
    </location>
</feature>
<reference evidence="3" key="1">
    <citation type="submission" date="2024-07" db="EMBL/GenBank/DDBJ databases">
        <title>Two chromosome-level genome assemblies of Korean endemic species Abeliophyllum distichum and Forsythia ovata (Oleaceae).</title>
        <authorList>
            <person name="Jang H."/>
        </authorList>
    </citation>
    <scope>NUCLEOTIDE SEQUENCE [LARGE SCALE GENOMIC DNA]</scope>
</reference>
<accession>A0ABD1UPG0</accession>
<keyword evidence="3" id="KW-1185">Reference proteome</keyword>
<evidence type="ECO:0000256" key="1">
    <source>
        <dbReference type="SAM" id="MobiDB-lite"/>
    </source>
</evidence>
<dbReference type="Proteomes" id="UP001604336">
    <property type="component" value="Unassembled WGS sequence"/>
</dbReference>
<proteinExistence type="predicted"/>
<evidence type="ECO:0000313" key="2">
    <source>
        <dbReference type="EMBL" id="KAL2526338.1"/>
    </source>
</evidence>
<dbReference type="AlphaFoldDB" id="A0ABD1UPG0"/>
<feature type="compositionally biased region" description="Basic and acidic residues" evidence="1">
    <location>
        <begin position="199"/>
        <end position="210"/>
    </location>
</feature>
<dbReference type="EMBL" id="JBFOLK010000003">
    <property type="protein sequence ID" value="KAL2526338.1"/>
    <property type="molecule type" value="Genomic_DNA"/>
</dbReference>